<dbReference type="PRINTS" id="PR00081">
    <property type="entry name" value="GDHRDH"/>
</dbReference>
<dbReference type="FunFam" id="3.40.50.720:FF:000173">
    <property type="entry name" value="3-oxoacyl-[acyl-carrier protein] reductase"/>
    <property type="match status" value="1"/>
</dbReference>
<dbReference type="GO" id="GO:0004316">
    <property type="term" value="F:3-oxoacyl-[acyl-carrier-protein] reductase (NADPH) activity"/>
    <property type="evidence" value="ECO:0007669"/>
    <property type="project" value="UniProtKB-EC"/>
</dbReference>
<dbReference type="SUPFAM" id="SSF51735">
    <property type="entry name" value="NAD(P)-binding Rossmann-fold domains"/>
    <property type="match status" value="1"/>
</dbReference>
<evidence type="ECO:0000256" key="4">
    <source>
        <dbReference type="ARBA" id="ARBA00023002"/>
    </source>
</evidence>
<dbReference type="PROSITE" id="PS00061">
    <property type="entry name" value="ADH_SHORT"/>
    <property type="match status" value="1"/>
</dbReference>
<protein>
    <recommendedName>
        <fullName evidence="2">3-oxoacyl-[acyl-carrier-protein] reductase</fullName>
        <ecNumber evidence="2">1.1.1.100</ecNumber>
    </recommendedName>
</protein>
<dbReference type="PANTHER" id="PTHR42879:SF2">
    <property type="entry name" value="3-OXOACYL-[ACYL-CARRIER-PROTEIN] REDUCTASE FABG"/>
    <property type="match status" value="1"/>
</dbReference>
<name>A0A6A6GV33_VIRVR</name>
<dbReference type="Gene3D" id="3.40.50.720">
    <property type="entry name" value="NAD(P)-binding Rossmann-like Domain"/>
    <property type="match status" value="1"/>
</dbReference>
<comment type="similarity">
    <text evidence="1">Belongs to the short-chain dehydrogenases/reductases (SDR) family.</text>
</comment>
<evidence type="ECO:0000256" key="2">
    <source>
        <dbReference type="ARBA" id="ARBA00012948"/>
    </source>
</evidence>
<evidence type="ECO:0000256" key="5">
    <source>
        <dbReference type="ARBA" id="ARBA00048508"/>
    </source>
</evidence>
<dbReference type="InterPro" id="IPR002347">
    <property type="entry name" value="SDR_fam"/>
</dbReference>
<dbReference type="GO" id="GO:0032787">
    <property type="term" value="P:monocarboxylic acid metabolic process"/>
    <property type="evidence" value="ECO:0007669"/>
    <property type="project" value="UniProtKB-ARBA"/>
</dbReference>
<dbReference type="PANTHER" id="PTHR42879">
    <property type="entry name" value="3-OXOACYL-(ACYL-CARRIER-PROTEIN) REDUCTASE"/>
    <property type="match status" value="1"/>
</dbReference>
<proteinExistence type="inferred from homology"/>
<sequence>MSLTGGIGKATCQALADHGCSIAVHYNSAADGVKSLVTDLQAKGVKAEAFQADLSKYDEVRSLHERVVNTLGEPSILFNNAGIARPSGTKAIEDVSIEEFENTWRINTGSTYLLTQLCLPPMEKRGWGRIIFDSSIAGFTGGVVGPHYASSKSALHGLVHWLANTYGSRGITVNAVAPALIQDTIMLPKGSDEMAKRSYYIGIPVGRLGTPDEIAETVLWMVKTGYVNNKVIGVDGGLYAY</sequence>
<keyword evidence="4" id="KW-0560">Oxidoreductase</keyword>
<dbReference type="Proteomes" id="UP000800092">
    <property type="component" value="Unassembled WGS sequence"/>
</dbReference>
<dbReference type="InterPro" id="IPR050259">
    <property type="entry name" value="SDR"/>
</dbReference>
<evidence type="ECO:0000256" key="3">
    <source>
        <dbReference type="ARBA" id="ARBA00022857"/>
    </source>
</evidence>
<dbReference type="AlphaFoldDB" id="A0A6A6GV33"/>
<evidence type="ECO:0000313" key="7">
    <source>
        <dbReference type="Proteomes" id="UP000800092"/>
    </source>
</evidence>
<keyword evidence="3" id="KW-0521">NADP</keyword>
<dbReference type="CDD" id="cd05233">
    <property type="entry name" value="SDR_c"/>
    <property type="match status" value="1"/>
</dbReference>
<evidence type="ECO:0000256" key="1">
    <source>
        <dbReference type="ARBA" id="ARBA00006484"/>
    </source>
</evidence>
<organism evidence="6 7">
    <name type="scientific">Viridothelium virens</name>
    <name type="common">Speckled blister lichen</name>
    <name type="synonym">Trypethelium virens</name>
    <dbReference type="NCBI Taxonomy" id="1048519"/>
    <lineage>
        <taxon>Eukaryota</taxon>
        <taxon>Fungi</taxon>
        <taxon>Dikarya</taxon>
        <taxon>Ascomycota</taxon>
        <taxon>Pezizomycotina</taxon>
        <taxon>Dothideomycetes</taxon>
        <taxon>Dothideomycetes incertae sedis</taxon>
        <taxon>Trypetheliales</taxon>
        <taxon>Trypetheliaceae</taxon>
        <taxon>Viridothelium</taxon>
    </lineage>
</organism>
<keyword evidence="7" id="KW-1185">Reference proteome</keyword>
<dbReference type="EC" id="1.1.1.100" evidence="2"/>
<dbReference type="InterPro" id="IPR036291">
    <property type="entry name" value="NAD(P)-bd_dom_sf"/>
</dbReference>
<dbReference type="Pfam" id="PF13561">
    <property type="entry name" value="adh_short_C2"/>
    <property type="match status" value="1"/>
</dbReference>
<reference evidence="6" key="1">
    <citation type="journal article" date="2020" name="Stud. Mycol.">
        <title>101 Dothideomycetes genomes: a test case for predicting lifestyles and emergence of pathogens.</title>
        <authorList>
            <person name="Haridas S."/>
            <person name="Albert R."/>
            <person name="Binder M."/>
            <person name="Bloem J."/>
            <person name="Labutti K."/>
            <person name="Salamov A."/>
            <person name="Andreopoulos B."/>
            <person name="Baker S."/>
            <person name="Barry K."/>
            <person name="Bills G."/>
            <person name="Bluhm B."/>
            <person name="Cannon C."/>
            <person name="Castanera R."/>
            <person name="Culley D."/>
            <person name="Daum C."/>
            <person name="Ezra D."/>
            <person name="Gonzalez J."/>
            <person name="Henrissat B."/>
            <person name="Kuo A."/>
            <person name="Liang C."/>
            <person name="Lipzen A."/>
            <person name="Lutzoni F."/>
            <person name="Magnuson J."/>
            <person name="Mondo S."/>
            <person name="Nolan M."/>
            <person name="Ohm R."/>
            <person name="Pangilinan J."/>
            <person name="Park H.-J."/>
            <person name="Ramirez L."/>
            <person name="Alfaro M."/>
            <person name="Sun H."/>
            <person name="Tritt A."/>
            <person name="Yoshinaga Y."/>
            <person name="Zwiers L.-H."/>
            <person name="Turgeon B."/>
            <person name="Goodwin S."/>
            <person name="Spatafora J."/>
            <person name="Crous P."/>
            <person name="Grigoriev I."/>
        </authorList>
    </citation>
    <scope>NUCLEOTIDE SEQUENCE</scope>
    <source>
        <strain evidence="6">Tuck. ex Michener</strain>
    </source>
</reference>
<accession>A0A6A6GV33</accession>
<dbReference type="InterPro" id="IPR020904">
    <property type="entry name" value="Sc_DH/Rdtase_CS"/>
</dbReference>
<evidence type="ECO:0000313" key="6">
    <source>
        <dbReference type="EMBL" id="KAF2229557.1"/>
    </source>
</evidence>
<gene>
    <name evidence="6" type="ORF">EV356DRAFT_455652</name>
</gene>
<dbReference type="EMBL" id="ML991860">
    <property type="protein sequence ID" value="KAF2229557.1"/>
    <property type="molecule type" value="Genomic_DNA"/>
</dbReference>
<dbReference type="OrthoDB" id="417891at2759"/>
<comment type="catalytic activity">
    <reaction evidence="5">
        <text>a (3R)-hydroxyacyl-[ACP] + NADP(+) = a 3-oxoacyl-[ACP] + NADPH + H(+)</text>
        <dbReference type="Rhea" id="RHEA:17397"/>
        <dbReference type="Rhea" id="RHEA-COMP:9916"/>
        <dbReference type="Rhea" id="RHEA-COMP:9945"/>
        <dbReference type="ChEBI" id="CHEBI:15378"/>
        <dbReference type="ChEBI" id="CHEBI:57783"/>
        <dbReference type="ChEBI" id="CHEBI:58349"/>
        <dbReference type="ChEBI" id="CHEBI:78776"/>
        <dbReference type="ChEBI" id="CHEBI:78827"/>
        <dbReference type="EC" id="1.1.1.100"/>
    </reaction>
</comment>